<evidence type="ECO:0000256" key="5">
    <source>
        <dbReference type="ARBA" id="ARBA00023110"/>
    </source>
</evidence>
<evidence type="ECO:0000256" key="2">
    <source>
        <dbReference type="ARBA" id="ARBA00013194"/>
    </source>
</evidence>
<feature type="domain" description="PPIase FKBP-type" evidence="9">
    <location>
        <begin position="156"/>
        <end position="246"/>
    </location>
</feature>
<dbReference type="EC" id="5.2.1.8" evidence="2 7"/>
<dbReference type="InterPro" id="IPR019734">
    <property type="entry name" value="TPR_rpt"/>
</dbReference>
<evidence type="ECO:0000313" key="11">
    <source>
        <dbReference type="Proteomes" id="UP000649617"/>
    </source>
</evidence>
<organism evidence="10 11">
    <name type="scientific">Symbiodinium pilosum</name>
    <name type="common">Dinoflagellate</name>
    <dbReference type="NCBI Taxonomy" id="2952"/>
    <lineage>
        <taxon>Eukaryota</taxon>
        <taxon>Sar</taxon>
        <taxon>Alveolata</taxon>
        <taxon>Dinophyceae</taxon>
        <taxon>Suessiales</taxon>
        <taxon>Symbiodiniaceae</taxon>
        <taxon>Symbiodinium</taxon>
    </lineage>
</organism>
<dbReference type="SUPFAM" id="SSF48452">
    <property type="entry name" value="TPR-like"/>
    <property type="match status" value="1"/>
</dbReference>
<accession>A0A812WBZ8</accession>
<name>A0A812WBZ8_SYMPI</name>
<keyword evidence="11" id="KW-1185">Reference proteome</keyword>
<dbReference type="PROSITE" id="PS50005">
    <property type="entry name" value="TPR"/>
    <property type="match status" value="1"/>
</dbReference>
<dbReference type="AlphaFoldDB" id="A0A812WBZ8"/>
<protein>
    <recommendedName>
        <fullName evidence="2 7">peptidylprolyl isomerase</fullName>
        <ecNumber evidence="2 7">5.2.1.8</ecNumber>
    </recommendedName>
</protein>
<proteinExistence type="predicted"/>
<evidence type="ECO:0000256" key="3">
    <source>
        <dbReference type="ARBA" id="ARBA00022737"/>
    </source>
</evidence>
<comment type="catalytic activity">
    <reaction evidence="1 7">
        <text>[protein]-peptidylproline (omega=180) = [protein]-peptidylproline (omega=0)</text>
        <dbReference type="Rhea" id="RHEA:16237"/>
        <dbReference type="Rhea" id="RHEA-COMP:10747"/>
        <dbReference type="Rhea" id="RHEA-COMP:10748"/>
        <dbReference type="ChEBI" id="CHEBI:83833"/>
        <dbReference type="ChEBI" id="CHEBI:83834"/>
        <dbReference type="EC" id="5.2.1.8"/>
    </reaction>
</comment>
<evidence type="ECO:0000259" key="9">
    <source>
        <dbReference type="PROSITE" id="PS50059"/>
    </source>
</evidence>
<evidence type="ECO:0000256" key="7">
    <source>
        <dbReference type="PROSITE-ProRule" id="PRU00277"/>
    </source>
</evidence>
<dbReference type="PANTHER" id="PTHR46512">
    <property type="entry name" value="PEPTIDYLPROLYL ISOMERASE"/>
    <property type="match status" value="1"/>
</dbReference>
<dbReference type="InterPro" id="IPR050754">
    <property type="entry name" value="FKBP4/5/8-like"/>
</dbReference>
<evidence type="ECO:0000256" key="6">
    <source>
        <dbReference type="ARBA" id="ARBA00023235"/>
    </source>
</evidence>
<dbReference type="InterPro" id="IPR001179">
    <property type="entry name" value="PPIase_FKBP_dom"/>
</dbReference>
<comment type="caution">
    <text evidence="10">The sequence shown here is derived from an EMBL/GenBank/DDBJ whole genome shotgun (WGS) entry which is preliminary data.</text>
</comment>
<evidence type="ECO:0000313" key="10">
    <source>
        <dbReference type="EMBL" id="CAE7666955.1"/>
    </source>
</evidence>
<dbReference type="SMART" id="SM00028">
    <property type="entry name" value="TPR"/>
    <property type="match status" value="1"/>
</dbReference>
<dbReference type="Pfam" id="PF00254">
    <property type="entry name" value="FKBP_C"/>
    <property type="match status" value="2"/>
</dbReference>
<feature type="domain" description="PPIase FKBP-type" evidence="9">
    <location>
        <begin position="41"/>
        <end position="128"/>
    </location>
</feature>
<dbReference type="GO" id="GO:0003755">
    <property type="term" value="F:peptidyl-prolyl cis-trans isomerase activity"/>
    <property type="evidence" value="ECO:0007669"/>
    <property type="project" value="UniProtKB-KW"/>
</dbReference>
<dbReference type="PANTHER" id="PTHR46512:SF9">
    <property type="entry name" value="PEPTIDYLPROLYL ISOMERASE"/>
    <property type="match status" value="1"/>
</dbReference>
<evidence type="ECO:0000256" key="1">
    <source>
        <dbReference type="ARBA" id="ARBA00000971"/>
    </source>
</evidence>
<dbReference type="InterPro" id="IPR046357">
    <property type="entry name" value="PPIase_dom_sf"/>
</dbReference>
<dbReference type="SUPFAM" id="SSF54534">
    <property type="entry name" value="FKBP-like"/>
    <property type="match status" value="2"/>
</dbReference>
<reference evidence="10" key="1">
    <citation type="submission" date="2021-02" db="EMBL/GenBank/DDBJ databases">
        <authorList>
            <person name="Dougan E. K."/>
            <person name="Rhodes N."/>
            <person name="Thang M."/>
            <person name="Chan C."/>
        </authorList>
    </citation>
    <scope>NUCLEOTIDE SEQUENCE</scope>
</reference>
<dbReference type="PROSITE" id="PS50059">
    <property type="entry name" value="FKBP_PPIASE"/>
    <property type="match status" value="2"/>
</dbReference>
<sequence>MEAPEVAVPVAEDPELPELPEGVRKEVLSEPTQNYLRPTAGDEVHIHFRGWLPDGTEFHNTRSKPGDFDFTLGEGEINKGLDLGIATMCKGERAKFTLSPELAYGEGIPGKIPPHAVLTFEVELLWWRRKNALTPDGGVVKVVQVEGDGCKKPFPGCIVKIRYTGYANGIEFAASSDDGVEAEVTGLNALKLPQRTWQIVLASMSRHEHAVVTLTPPYAYGADAMFDSKVPGNSTVRIDMQLLDVFLVSDCSLFQRCGERHFPRVTKTQMSDGDATGTKPNNLSQVTALVNGKQVTWQLMAGRRCEAVECAVLSMTKGEKCRIAVEDATMCQDEELGLSPVGAVDFNFEVELIDFQRTPDTCNLVPSQRIEKGRVLKQQGAAFMKAKDFRRACWVYRSVQDLMGYVDDWPEDLRLVGDELRQTSRSNEVMAWLKLEQFRDAAELCTEILNGGGISPPDPSNIKALFRRGLAHLGLGEPEKAKTDFASVLENDPSNLEAKQQLAKAHTLLREQSKQSQSLMRGMISEAGKLDYPVGYTSTEGNREREREAMLSRVEELGFEQLTQGQEAANDHGCHLRSSRRTCLLASEHLCYNIGANLSIGRASFGFQPCSINAFSHGCRVVSHQGVGGARELDELCGEDEDS</sequence>
<feature type="repeat" description="TPR" evidence="8">
    <location>
        <begin position="462"/>
        <end position="495"/>
    </location>
</feature>
<keyword evidence="3" id="KW-0677">Repeat</keyword>
<dbReference type="EMBL" id="CAJNIZ010043731">
    <property type="protein sequence ID" value="CAE7666955.1"/>
    <property type="molecule type" value="Genomic_DNA"/>
</dbReference>
<dbReference type="InterPro" id="IPR011990">
    <property type="entry name" value="TPR-like_helical_dom_sf"/>
</dbReference>
<dbReference type="Gene3D" id="1.25.40.10">
    <property type="entry name" value="Tetratricopeptide repeat domain"/>
    <property type="match status" value="1"/>
</dbReference>
<dbReference type="Gene3D" id="3.10.50.40">
    <property type="match status" value="2"/>
</dbReference>
<keyword evidence="6 7" id="KW-0413">Isomerase</keyword>
<evidence type="ECO:0000256" key="4">
    <source>
        <dbReference type="ARBA" id="ARBA00022803"/>
    </source>
</evidence>
<keyword evidence="5 7" id="KW-0697">Rotamase</keyword>
<gene>
    <name evidence="10" type="primary">FKBP65</name>
    <name evidence="10" type="ORF">SPIL2461_LOCUS18275</name>
</gene>
<dbReference type="Proteomes" id="UP000649617">
    <property type="component" value="Unassembled WGS sequence"/>
</dbReference>
<keyword evidence="4 8" id="KW-0802">TPR repeat</keyword>
<evidence type="ECO:0000256" key="8">
    <source>
        <dbReference type="PROSITE-ProRule" id="PRU00339"/>
    </source>
</evidence>
<dbReference type="OrthoDB" id="431615at2759"/>